<protein>
    <submittedName>
        <fullName evidence="3">Carbon catabolite repressor protein 4 6-like</fullName>
    </submittedName>
</protein>
<feature type="chain" id="PRO_5024360310" evidence="1">
    <location>
        <begin position="20"/>
        <end position="262"/>
    </location>
</feature>
<organism evidence="3 4">
    <name type="scientific">Pyrus ussuriensis x Pyrus communis</name>
    <dbReference type="NCBI Taxonomy" id="2448454"/>
    <lineage>
        <taxon>Eukaryota</taxon>
        <taxon>Viridiplantae</taxon>
        <taxon>Streptophyta</taxon>
        <taxon>Embryophyta</taxon>
        <taxon>Tracheophyta</taxon>
        <taxon>Spermatophyta</taxon>
        <taxon>Magnoliopsida</taxon>
        <taxon>eudicotyledons</taxon>
        <taxon>Gunneridae</taxon>
        <taxon>Pentapetalae</taxon>
        <taxon>rosids</taxon>
        <taxon>fabids</taxon>
        <taxon>Rosales</taxon>
        <taxon>Rosaceae</taxon>
        <taxon>Amygdaloideae</taxon>
        <taxon>Maleae</taxon>
        <taxon>Pyrus</taxon>
    </lineage>
</organism>
<accession>A0A5N5HLW5</accession>
<dbReference type="GO" id="GO:0004523">
    <property type="term" value="F:RNA-DNA hybrid ribonuclease activity"/>
    <property type="evidence" value="ECO:0007669"/>
    <property type="project" value="InterPro"/>
</dbReference>
<keyword evidence="4" id="KW-1185">Reference proteome</keyword>
<dbReference type="InterPro" id="IPR036397">
    <property type="entry name" value="RNaseH_sf"/>
</dbReference>
<dbReference type="Pfam" id="PF13456">
    <property type="entry name" value="RVT_3"/>
    <property type="match status" value="1"/>
</dbReference>
<dbReference type="Gene3D" id="3.30.420.10">
    <property type="entry name" value="Ribonuclease H-like superfamily/Ribonuclease H"/>
    <property type="match status" value="1"/>
</dbReference>
<dbReference type="InterPro" id="IPR002156">
    <property type="entry name" value="RNaseH_domain"/>
</dbReference>
<dbReference type="GO" id="GO:0000175">
    <property type="term" value="F:3'-5'-RNA exonuclease activity"/>
    <property type="evidence" value="ECO:0007669"/>
    <property type="project" value="TreeGrafter"/>
</dbReference>
<reference evidence="3 4" key="2">
    <citation type="submission" date="2019-11" db="EMBL/GenBank/DDBJ databases">
        <title>A de novo genome assembly of a pear dwarfing rootstock.</title>
        <authorList>
            <person name="Wang F."/>
            <person name="Wang J."/>
            <person name="Li S."/>
            <person name="Zhang Y."/>
            <person name="Fang M."/>
            <person name="Ma L."/>
            <person name="Zhao Y."/>
            <person name="Jiang S."/>
        </authorList>
    </citation>
    <scope>NUCLEOTIDE SEQUENCE [LARGE SCALE GENOMIC DNA]</scope>
    <source>
        <strain evidence="3">S2</strain>
        <tissue evidence="3">Leaf</tissue>
    </source>
</reference>
<dbReference type="PANTHER" id="PTHR12121:SF85">
    <property type="entry name" value="CARBON CATABOLITE REPRESSOR PROTEIN 4 HOMOLOG 6"/>
    <property type="match status" value="1"/>
</dbReference>
<keyword evidence="1" id="KW-0732">Signal</keyword>
<comment type="caution">
    <text evidence="3">The sequence shown here is derived from an EMBL/GenBank/DDBJ whole genome shotgun (WGS) entry which is preliminary data.</text>
</comment>
<dbReference type="InterPro" id="IPR050410">
    <property type="entry name" value="CCR4/nocturin_mRNA_transcr"/>
</dbReference>
<evidence type="ECO:0000313" key="3">
    <source>
        <dbReference type="EMBL" id="KAB2627613.1"/>
    </source>
</evidence>
<feature type="domain" description="RNase H type-1" evidence="2">
    <location>
        <begin position="85"/>
        <end position="149"/>
    </location>
</feature>
<name>A0A5N5HLW5_9ROSA</name>
<reference evidence="3 4" key="1">
    <citation type="submission" date="2019-09" db="EMBL/GenBank/DDBJ databases">
        <authorList>
            <person name="Ou C."/>
        </authorList>
    </citation>
    <scope>NUCLEOTIDE SEQUENCE [LARGE SCALE GENOMIC DNA]</scope>
    <source>
        <strain evidence="3">S2</strain>
        <tissue evidence="3">Leaf</tissue>
    </source>
</reference>
<evidence type="ECO:0000313" key="4">
    <source>
        <dbReference type="Proteomes" id="UP000327157"/>
    </source>
</evidence>
<evidence type="ECO:0000259" key="2">
    <source>
        <dbReference type="Pfam" id="PF13456"/>
    </source>
</evidence>
<evidence type="ECO:0000256" key="1">
    <source>
        <dbReference type="SAM" id="SignalP"/>
    </source>
</evidence>
<dbReference type="OrthoDB" id="428734at2759"/>
<dbReference type="Gene3D" id="4.10.60.20">
    <property type="match status" value="1"/>
</dbReference>
<sequence length="262" mass="29077">MLAPLSRALLLACSPATSSMHWDNIGLLVHFNQPNEAEPNDDATKQPNDTLDAAEHALAALAPPDGDFWHLHVDVASNYKGSEADLAVKKLVIHFDSQQITNKTTREYTEKHLKMEQYLEKVRKQLEVFQAYTFTQVRRADNAHTDALAGLDSALNHQLKRSIPVEYLDKLSIEAEPAAEVSQDGSGARESSGEPLVTSYNKLFLGKVDYIWRSEGLQTVKVLAPIPKQATQWTSGFPTKKWVSDHIALASELAFINNSVQS</sequence>
<dbReference type="PANTHER" id="PTHR12121">
    <property type="entry name" value="CARBON CATABOLITE REPRESSOR PROTEIN 4"/>
    <property type="match status" value="1"/>
</dbReference>
<dbReference type="GO" id="GO:0003676">
    <property type="term" value="F:nucleic acid binding"/>
    <property type="evidence" value="ECO:0007669"/>
    <property type="project" value="InterPro"/>
</dbReference>
<gene>
    <name evidence="3" type="ORF">D8674_040674</name>
</gene>
<feature type="signal peptide" evidence="1">
    <location>
        <begin position="1"/>
        <end position="19"/>
    </location>
</feature>
<proteinExistence type="predicted"/>
<dbReference type="Proteomes" id="UP000327157">
    <property type="component" value="Unassembled WGS sequence"/>
</dbReference>
<dbReference type="EMBL" id="SMOL01000153">
    <property type="protein sequence ID" value="KAB2627613.1"/>
    <property type="molecule type" value="Genomic_DNA"/>
</dbReference>
<dbReference type="AlphaFoldDB" id="A0A5N5HLW5"/>